<protein>
    <submittedName>
        <fullName evidence="2">Uncharacterized protein</fullName>
    </submittedName>
</protein>
<evidence type="ECO:0000313" key="2">
    <source>
        <dbReference type="EMBL" id="MPC83693.1"/>
    </source>
</evidence>
<reference evidence="2 3" key="1">
    <citation type="submission" date="2019-05" db="EMBL/GenBank/DDBJ databases">
        <title>Another draft genome of Portunus trituberculatus and its Hox gene families provides insights of decapod evolution.</title>
        <authorList>
            <person name="Jeong J.-H."/>
            <person name="Song I."/>
            <person name="Kim S."/>
            <person name="Choi T."/>
            <person name="Kim D."/>
            <person name="Ryu S."/>
            <person name="Kim W."/>
        </authorList>
    </citation>
    <scope>NUCLEOTIDE SEQUENCE [LARGE SCALE GENOMIC DNA]</scope>
    <source>
        <tissue evidence="2">Muscle</tissue>
    </source>
</reference>
<comment type="caution">
    <text evidence="2">The sequence shown here is derived from an EMBL/GenBank/DDBJ whole genome shotgun (WGS) entry which is preliminary data.</text>
</comment>
<proteinExistence type="predicted"/>
<name>A0A5B7IMI3_PORTR</name>
<accession>A0A5B7IMI3</accession>
<dbReference type="Proteomes" id="UP000324222">
    <property type="component" value="Unassembled WGS sequence"/>
</dbReference>
<dbReference type="AlphaFoldDB" id="A0A5B7IMI3"/>
<evidence type="ECO:0000313" key="3">
    <source>
        <dbReference type="Proteomes" id="UP000324222"/>
    </source>
</evidence>
<sequence length="175" mass="19148">MMKASPETQRWAALEGGEARGWSSAHSASLGRPCTGQAKRCDARLSLHKCASASSVMKLQNRKPCKLFITVEYSAVTTTRNVGLSGLCLPFWHKPLNGERESLVAMVKARRGSPAPVHLDEVAALLSNHDGGGVRVSRDDGRQHGEVYHTQARHATHPARTMPRRANPQGDTYKR</sequence>
<gene>
    <name evidence="2" type="ORF">E2C01_078408</name>
</gene>
<feature type="region of interest" description="Disordered" evidence="1">
    <location>
        <begin position="151"/>
        <end position="175"/>
    </location>
</feature>
<organism evidence="2 3">
    <name type="scientific">Portunus trituberculatus</name>
    <name type="common">Swimming crab</name>
    <name type="synonym">Neptunus trituberculatus</name>
    <dbReference type="NCBI Taxonomy" id="210409"/>
    <lineage>
        <taxon>Eukaryota</taxon>
        <taxon>Metazoa</taxon>
        <taxon>Ecdysozoa</taxon>
        <taxon>Arthropoda</taxon>
        <taxon>Crustacea</taxon>
        <taxon>Multicrustacea</taxon>
        <taxon>Malacostraca</taxon>
        <taxon>Eumalacostraca</taxon>
        <taxon>Eucarida</taxon>
        <taxon>Decapoda</taxon>
        <taxon>Pleocyemata</taxon>
        <taxon>Brachyura</taxon>
        <taxon>Eubrachyura</taxon>
        <taxon>Portunoidea</taxon>
        <taxon>Portunidae</taxon>
        <taxon>Portuninae</taxon>
        <taxon>Portunus</taxon>
    </lineage>
</organism>
<dbReference type="EMBL" id="VSRR010063184">
    <property type="protein sequence ID" value="MPC83693.1"/>
    <property type="molecule type" value="Genomic_DNA"/>
</dbReference>
<keyword evidence="3" id="KW-1185">Reference proteome</keyword>
<evidence type="ECO:0000256" key="1">
    <source>
        <dbReference type="SAM" id="MobiDB-lite"/>
    </source>
</evidence>